<organism evidence="3 4">
    <name type="scientific">Coniella lustricola</name>
    <dbReference type="NCBI Taxonomy" id="2025994"/>
    <lineage>
        <taxon>Eukaryota</taxon>
        <taxon>Fungi</taxon>
        <taxon>Dikarya</taxon>
        <taxon>Ascomycota</taxon>
        <taxon>Pezizomycotina</taxon>
        <taxon>Sordariomycetes</taxon>
        <taxon>Sordariomycetidae</taxon>
        <taxon>Diaporthales</taxon>
        <taxon>Schizoparmaceae</taxon>
        <taxon>Coniella</taxon>
    </lineage>
</organism>
<dbReference type="AlphaFoldDB" id="A0A2T3AJJ1"/>
<keyword evidence="3" id="KW-0378">Hydrolase</keyword>
<evidence type="ECO:0000313" key="3">
    <source>
        <dbReference type="EMBL" id="PSS00695.1"/>
    </source>
</evidence>
<dbReference type="Pfam" id="PF01926">
    <property type="entry name" value="MMR_HSR1"/>
    <property type="match status" value="1"/>
</dbReference>
<proteinExistence type="predicted"/>
<feature type="domain" description="G" evidence="2">
    <location>
        <begin position="162"/>
        <end position="271"/>
    </location>
</feature>
<evidence type="ECO:0000259" key="2">
    <source>
        <dbReference type="Pfam" id="PF01926"/>
    </source>
</evidence>
<feature type="region of interest" description="Disordered" evidence="1">
    <location>
        <begin position="113"/>
        <end position="137"/>
    </location>
</feature>
<dbReference type="InParanoid" id="A0A2T3AJJ1"/>
<dbReference type="Proteomes" id="UP000241462">
    <property type="component" value="Unassembled WGS sequence"/>
</dbReference>
<dbReference type="EMBL" id="KZ678382">
    <property type="protein sequence ID" value="PSS00695.1"/>
    <property type="molecule type" value="Genomic_DNA"/>
</dbReference>
<dbReference type="STRING" id="2025994.A0A2T3AJJ1"/>
<dbReference type="GO" id="GO:0005525">
    <property type="term" value="F:GTP binding"/>
    <property type="evidence" value="ECO:0007669"/>
    <property type="project" value="InterPro"/>
</dbReference>
<evidence type="ECO:0000256" key="1">
    <source>
        <dbReference type="SAM" id="MobiDB-lite"/>
    </source>
</evidence>
<protein>
    <submittedName>
        <fullName evidence="3">P-loop containing nucleoside triphosphate hydrolase protein</fullName>
    </submittedName>
</protein>
<feature type="compositionally biased region" description="Low complexity" evidence="1">
    <location>
        <begin position="38"/>
        <end position="66"/>
    </location>
</feature>
<sequence length="451" mass="50195">MARIELPSPQSDDEFDLVYPVSESSESPAPIPERHDAAQSAQHNRSSNSSNNNTHQHPASSSPQSSDGAERLSGPHEIPVLPQPSEYGRAGLDADEGEADDVGMLSQQFTGHSLRGASTADASVASPDVPQRGQGSIRDRVSTSLQYTKSVYNKFWEKDALIAVMGMTGSGKTTFISKVTGRTDLQIGHSLTSCTRDIQVVETKIDGQIVRFVDTPGFSDTTLSDTEVLELIADYLAAAYRKEMKLTGIIYVHPISDTRVTHHTTKNLDMLRKLTGEKNLSNVILATSMWDKVDPADGERREDELKSKFWKLLLALGAKTARHHGTPASAAHIAELLLRTNRKPFYLQLQEEMGRENKPLRDTAAGREVMLEIERIKGIHQRELQGMQELIKSSARESEFVIEAMREEHQRTLGDLQRVLNDERRMNSEAMRSMHERIQELERRGGGCNVM</sequence>
<keyword evidence="4" id="KW-1185">Reference proteome</keyword>
<dbReference type="CDD" id="cd00882">
    <property type="entry name" value="Ras_like_GTPase"/>
    <property type="match status" value="1"/>
</dbReference>
<reference evidence="3 4" key="1">
    <citation type="journal article" date="2018" name="Mycol. Prog.">
        <title>Coniella lustricola, a new species from submerged detritus.</title>
        <authorList>
            <person name="Raudabaugh D.B."/>
            <person name="Iturriaga T."/>
            <person name="Carver A."/>
            <person name="Mondo S."/>
            <person name="Pangilinan J."/>
            <person name="Lipzen A."/>
            <person name="He G."/>
            <person name="Amirebrahimi M."/>
            <person name="Grigoriev I.V."/>
            <person name="Miller A.N."/>
        </authorList>
    </citation>
    <scope>NUCLEOTIDE SEQUENCE [LARGE SCALE GENOMIC DNA]</scope>
    <source>
        <strain evidence="3 4">B22-T-1</strain>
    </source>
</reference>
<evidence type="ECO:0000313" key="4">
    <source>
        <dbReference type="Proteomes" id="UP000241462"/>
    </source>
</evidence>
<dbReference type="SUPFAM" id="SSF52540">
    <property type="entry name" value="P-loop containing nucleoside triphosphate hydrolases"/>
    <property type="match status" value="1"/>
</dbReference>
<dbReference type="Gene3D" id="3.40.50.300">
    <property type="entry name" value="P-loop containing nucleotide triphosphate hydrolases"/>
    <property type="match status" value="1"/>
</dbReference>
<dbReference type="OrthoDB" id="8954335at2759"/>
<name>A0A2T3AJJ1_9PEZI</name>
<feature type="region of interest" description="Disordered" evidence="1">
    <location>
        <begin position="1"/>
        <end position="96"/>
    </location>
</feature>
<dbReference type="GO" id="GO:0016787">
    <property type="term" value="F:hydrolase activity"/>
    <property type="evidence" value="ECO:0007669"/>
    <property type="project" value="UniProtKB-KW"/>
</dbReference>
<dbReference type="InterPro" id="IPR027417">
    <property type="entry name" value="P-loop_NTPase"/>
</dbReference>
<dbReference type="InterPro" id="IPR006073">
    <property type="entry name" value="GTP-bd"/>
</dbReference>
<gene>
    <name evidence="3" type="ORF">BD289DRAFT_423701</name>
</gene>
<accession>A0A2T3AJJ1</accession>